<dbReference type="EMBL" id="PDOD01000002">
    <property type="protein sequence ID" value="PYZ93906.1"/>
    <property type="molecule type" value="Genomic_DNA"/>
</dbReference>
<dbReference type="GO" id="GO:0006793">
    <property type="term" value="P:phosphorus metabolic process"/>
    <property type="evidence" value="ECO:0007669"/>
    <property type="project" value="UniProtKB-ARBA"/>
</dbReference>
<dbReference type="PANTHER" id="PTHR21248">
    <property type="entry name" value="CARDIOLIPIN SYNTHASE"/>
    <property type="match status" value="1"/>
</dbReference>
<accession>A0A323TI98</accession>
<dbReference type="SUPFAM" id="SSF56024">
    <property type="entry name" value="Phospholipase D/nuclease"/>
    <property type="match status" value="2"/>
</dbReference>
<keyword evidence="4" id="KW-1185">Reference proteome</keyword>
<evidence type="ECO:0000256" key="1">
    <source>
        <dbReference type="SAM" id="Phobius"/>
    </source>
</evidence>
<dbReference type="PANTHER" id="PTHR21248:SF22">
    <property type="entry name" value="PHOSPHOLIPASE D"/>
    <property type="match status" value="1"/>
</dbReference>
<dbReference type="Pfam" id="PF13091">
    <property type="entry name" value="PLDc_2"/>
    <property type="match status" value="1"/>
</dbReference>
<organism evidence="3 4">
    <name type="scientific">Salipaludibacillus keqinensis</name>
    <dbReference type="NCBI Taxonomy" id="2045207"/>
    <lineage>
        <taxon>Bacteria</taxon>
        <taxon>Bacillati</taxon>
        <taxon>Bacillota</taxon>
        <taxon>Bacilli</taxon>
        <taxon>Bacillales</taxon>
        <taxon>Bacillaceae</taxon>
    </lineage>
</organism>
<name>A0A323TI98_9BACI</name>
<evidence type="ECO:0000313" key="3">
    <source>
        <dbReference type="EMBL" id="PYZ93906.1"/>
    </source>
</evidence>
<dbReference type="Proteomes" id="UP000248214">
    <property type="component" value="Unassembled WGS sequence"/>
</dbReference>
<evidence type="ECO:0000313" key="4">
    <source>
        <dbReference type="Proteomes" id="UP000248214"/>
    </source>
</evidence>
<reference evidence="3 4" key="1">
    <citation type="submission" date="2017-10" db="EMBL/GenBank/DDBJ databases">
        <title>Bacillus sp. nov., a halophilic bacterium isolated from a Keqin Lake.</title>
        <authorList>
            <person name="Wang H."/>
        </authorList>
    </citation>
    <scope>NUCLEOTIDE SEQUENCE [LARGE SCALE GENOMIC DNA]</scope>
    <source>
        <strain evidence="3 4">KQ-12</strain>
    </source>
</reference>
<dbReference type="AlphaFoldDB" id="A0A323TI98"/>
<dbReference type="CDD" id="cd09129">
    <property type="entry name" value="PLDc_unchar2_1"/>
    <property type="match status" value="1"/>
</dbReference>
<protein>
    <submittedName>
        <fullName evidence="3">Phospholipase</fullName>
    </submittedName>
</protein>
<comment type="caution">
    <text evidence="3">The sequence shown here is derived from an EMBL/GenBank/DDBJ whole genome shotgun (WGS) entry which is preliminary data.</text>
</comment>
<gene>
    <name evidence="3" type="ORF">CR194_12285</name>
</gene>
<dbReference type="Gene3D" id="3.30.870.10">
    <property type="entry name" value="Endonuclease Chain A"/>
    <property type="match status" value="2"/>
</dbReference>
<sequence length="485" mass="56504">MRVKRLFKNTWFYVGLLLIIFILICVFIYGLLKPLPDGVSYEGELHAINNAAFYYDLTYEENNEWVADQSIYDEILQVIDRAEDWLILDMFLFNDYHDREIDMPELSGQLTDAIIQKKQDHPDLEVIFITDEFNLGYGSHSSKHLDALKENNVHVVISDLTELRDGKPIYSTFYRTFFQWFGRGDRGWLPHPLSDDAPSLTARSYLKMLNLKANHRKLVATEQEAFITSANPHDGSGYYSNIGFKVEGAVIKDVWEAEKAVIDFSTDEEIPFPEEDEFIIDDVEGDPQLYAQHLTEGKIKNHIIEEINATAQDETIYIGMYLLSKSPIIDALVEASQRQVDVRIILDPNNYSFGQETTGLPNRPSAAEMFERSDGDIQIRWFHTEKNQFHTKLMLIRGNEESVMLGGSSNFTRRNLDDFNLDASIKIIAENDTELAMDVYDYFQKIWNNEDDILYTDTIDEYYDDLALWKRFTYRLQRWTYLTTY</sequence>
<dbReference type="InterPro" id="IPR025202">
    <property type="entry name" value="PLD-like_dom"/>
</dbReference>
<evidence type="ECO:0000259" key="2">
    <source>
        <dbReference type="Pfam" id="PF13091"/>
    </source>
</evidence>
<dbReference type="OrthoDB" id="92272at2"/>
<feature type="domain" description="Phospholipase D-like" evidence="2">
    <location>
        <begin position="303"/>
        <end position="447"/>
    </location>
</feature>
<keyword evidence="1" id="KW-0812">Transmembrane</keyword>
<keyword evidence="1" id="KW-0472">Membrane</keyword>
<proteinExistence type="predicted"/>
<dbReference type="RefSeq" id="WP_110609937.1">
    <property type="nucleotide sequence ID" value="NZ_PDOD01000002.1"/>
</dbReference>
<keyword evidence="1" id="KW-1133">Transmembrane helix</keyword>
<feature type="transmembrane region" description="Helical" evidence="1">
    <location>
        <begin position="12"/>
        <end position="32"/>
    </location>
</feature>
<dbReference type="CDD" id="cd09130">
    <property type="entry name" value="PLDc_unchar2_2"/>
    <property type="match status" value="1"/>
</dbReference>